<dbReference type="PANTHER" id="PTHR42748:SF30">
    <property type="entry name" value="NMRA-LIKE DOMAIN-CONTAINING PROTEIN"/>
    <property type="match status" value="1"/>
</dbReference>
<evidence type="ECO:0000256" key="3">
    <source>
        <dbReference type="ARBA" id="ARBA00023002"/>
    </source>
</evidence>
<comment type="caution">
    <text evidence="5">The sequence shown here is derived from an EMBL/GenBank/DDBJ whole genome shotgun (WGS) entry which is preliminary data.</text>
</comment>
<keyword evidence="3" id="KW-0560">Oxidoreductase</keyword>
<dbReference type="Pfam" id="PF05368">
    <property type="entry name" value="NmrA"/>
    <property type="match status" value="1"/>
</dbReference>
<evidence type="ECO:0000259" key="4">
    <source>
        <dbReference type="Pfam" id="PF05368"/>
    </source>
</evidence>
<dbReference type="Gene3D" id="3.40.50.720">
    <property type="entry name" value="NAD(P)-binding Rossmann-like Domain"/>
    <property type="match status" value="1"/>
</dbReference>
<accession>A0A2K0TDH8</accession>
<protein>
    <recommendedName>
        <fullName evidence="4">NmrA-like domain-containing protein</fullName>
    </recommendedName>
</protein>
<dbReference type="PANTHER" id="PTHR42748">
    <property type="entry name" value="NITROGEN METABOLITE REPRESSION PROTEIN NMRA FAMILY MEMBER"/>
    <property type="match status" value="1"/>
</dbReference>
<dbReference type="InterPro" id="IPR051164">
    <property type="entry name" value="NmrA-like_oxidored"/>
</dbReference>
<organism evidence="5 6">
    <name type="scientific">Trichoderma gamsii</name>
    <dbReference type="NCBI Taxonomy" id="398673"/>
    <lineage>
        <taxon>Eukaryota</taxon>
        <taxon>Fungi</taxon>
        <taxon>Dikarya</taxon>
        <taxon>Ascomycota</taxon>
        <taxon>Pezizomycotina</taxon>
        <taxon>Sordariomycetes</taxon>
        <taxon>Hypocreomycetidae</taxon>
        <taxon>Hypocreales</taxon>
        <taxon>Hypocreaceae</taxon>
        <taxon>Trichoderma</taxon>
    </lineage>
</organism>
<name>A0A2K0TDH8_9HYPO</name>
<dbReference type="EMBL" id="MTYH01000037">
    <property type="protein sequence ID" value="PNP43586.1"/>
    <property type="molecule type" value="Genomic_DNA"/>
</dbReference>
<gene>
    <name evidence="5" type="ORF">TGAMA5MH_04558</name>
</gene>
<evidence type="ECO:0000313" key="6">
    <source>
        <dbReference type="Proteomes" id="UP000236546"/>
    </source>
</evidence>
<dbReference type="OrthoDB" id="3358371at2759"/>
<sequence>MADQKLIVVLGATGNQGSSVVNTFLKDARWRVRGLTRNPSSAKAKALSARGVEVVQADMDDLSSLSAAFQNANAIFVVSDFWGIYGALAQQKKDASEKPLNLLAGETELQQLKNAIDAASQNADGIAQFITTMAANFKLPWIAAEEDTGPFVKALVEEDAGKNLIAYREWATLREMVQAFQNASEIKSEVVVVPRDEPNEFLPPDLKLEIDEGFLYFEEFGYEGRDDPTILHPSQVSVFP</sequence>
<dbReference type="GO" id="GO:0005634">
    <property type="term" value="C:nucleus"/>
    <property type="evidence" value="ECO:0007669"/>
    <property type="project" value="TreeGrafter"/>
</dbReference>
<dbReference type="InterPro" id="IPR008030">
    <property type="entry name" value="NmrA-like"/>
</dbReference>
<dbReference type="Proteomes" id="UP000236546">
    <property type="component" value="Unassembled WGS sequence"/>
</dbReference>
<evidence type="ECO:0000313" key="5">
    <source>
        <dbReference type="EMBL" id="PNP43586.1"/>
    </source>
</evidence>
<evidence type="ECO:0000256" key="1">
    <source>
        <dbReference type="ARBA" id="ARBA00006328"/>
    </source>
</evidence>
<evidence type="ECO:0000256" key="2">
    <source>
        <dbReference type="ARBA" id="ARBA00022857"/>
    </source>
</evidence>
<dbReference type="GO" id="GO:0016491">
    <property type="term" value="F:oxidoreductase activity"/>
    <property type="evidence" value="ECO:0007669"/>
    <property type="project" value="UniProtKB-KW"/>
</dbReference>
<dbReference type="InterPro" id="IPR036291">
    <property type="entry name" value="NAD(P)-bd_dom_sf"/>
</dbReference>
<feature type="domain" description="NmrA-like" evidence="4">
    <location>
        <begin position="4"/>
        <end position="84"/>
    </location>
</feature>
<comment type="similarity">
    <text evidence="1">Belongs to the NmrA-type oxidoreductase family.</text>
</comment>
<keyword evidence="2" id="KW-0521">NADP</keyword>
<dbReference type="AlphaFoldDB" id="A0A2K0TDH8"/>
<proteinExistence type="inferred from homology"/>
<dbReference type="SUPFAM" id="SSF51735">
    <property type="entry name" value="NAD(P)-binding Rossmann-fold domains"/>
    <property type="match status" value="1"/>
</dbReference>
<reference evidence="5 6" key="1">
    <citation type="submission" date="2017-02" db="EMBL/GenBank/DDBJ databases">
        <title>Genomes of Trichoderma spp. with biocontrol activity.</title>
        <authorList>
            <person name="Gardiner D."/>
            <person name="Kazan K."/>
            <person name="Vos C."/>
            <person name="Harvey P."/>
        </authorList>
    </citation>
    <scope>NUCLEOTIDE SEQUENCE [LARGE SCALE GENOMIC DNA]</scope>
    <source>
        <strain evidence="5 6">A5MH</strain>
    </source>
</reference>